<keyword evidence="5" id="KW-0238">DNA-binding</keyword>
<keyword evidence="2" id="KW-0058">Aromatic hydrocarbons catabolism</keyword>
<dbReference type="Gene3D" id="1.10.10.60">
    <property type="entry name" value="Homeodomain-like"/>
    <property type="match status" value="1"/>
</dbReference>
<dbReference type="InterPro" id="IPR025662">
    <property type="entry name" value="Sigma_54_int_dom_ATP-bd_1"/>
</dbReference>
<proteinExistence type="predicted"/>
<dbReference type="NCBIfam" id="TIGR00229">
    <property type="entry name" value="sensory_box"/>
    <property type="match status" value="1"/>
</dbReference>
<dbReference type="InterPro" id="IPR058031">
    <property type="entry name" value="AAA_lid_NorR"/>
</dbReference>
<dbReference type="Pfam" id="PF25601">
    <property type="entry name" value="AAA_lid_14"/>
    <property type="match status" value="1"/>
</dbReference>
<gene>
    <name evidence="11" type="ORF">IJ22_48780</name>
</gene>
<dbReference type="PROSITE" id="PS50112">
    <property type="entry name" value="PAS"/>
    <property type="match status" value="1"/>
</dbReference>
<reference evidence="12" key="1">
    <citation type="submission" date="2015-12" db="EMBL/GenBank/DDBJ databases">
        <title>Complete genome sequences of two moderately thermophilic Paenibacillus species.</title>
        <authorList>
            <person name="Butler R.III."/>
            <person name="Wang J."/>
            <person name="Stark B.C."/>
            <person name="Pombert J.-F."/>
        </authorList>
    </citation>
    <scope>NUCLEOTIDE SEQUENCE [LARGE SCALE GENOMIC DNA]</scope>
    <source>
        <strain evidence="12">32O-Y</strain>
    </source>
</reference>
<keyword evidence="6" id="KW-0804">Transcription</keyword>
<dbReference type="SUPFAM" id="SSF55785">
    <property type="entry name" value="PYP-like sensor domain (PAS domain)"/>
    <property type="match status" value="1"/>
</dbReference>
<keyword evidence="3" id="KW-0067">ATP-binding</keyword>
<dbReference type="InterPro" id="IPR003593">
    <property type="entry name" value="AAA+_ATPase"/>
</dbReference>
<dbReference type="InterPro" id="IPR000014">
    <property type="entry name" value="PAS"/>
</dbReference>
<dbReference type="GO" id="GO:0005524">
    <property type="term" value="F:ATP binding"/>
    <property type="evidence" value="ECO:0007669"/>
    <property type="project" value="UniProtKB-KW"/>
</dbReference>
<organism evidence="11 12">
    <name type="scientific">Paenibacillus naphthalenovorans</name>
    <dbReference type="NCBI Taxonomy" id="162209"/>
    <lineage>
        <taxon>Bacteria</taxon>
        <taxon>Bacillati</taxon>
        <taxon>Bacillota</taxon>
        <taxon>Bacilli</taxon>
        <taxon>Bacillales</taxon>
        <taxon>Paenibacillaceae</taxon>
        <taxon>Paenibacillus</taxon>
    </lineage>
</organism>
<keyword evidence="1" id="KW-0547">Nucleotide-binding</keyword>
<dbReference type="Pfam" id="PF00158">
    <property type="entry name" value="Sigma54_activat"/>
    <property type="match status" value="1"/>
</dbReference>
<dbReference type="STRING" id="162209.IJ22_48780"/>
<dbReference type="InterPro" id="IPR027417">
    <property type="entry name" value="P-loop_NTPase"/>
</dbReference>
<keyword evidence="12" id="KW-1185">Reference proteome</keyword>
<dbReference type="PROSITE" id="PS50113">
    <property type="entry name" value="PAC"/>
    <property type="match status" value="1"/>
</dbReference>
<dbReference type="InterPro" id="IPR009057">
    <property type="entry name" value="Homeodomain-like_sf"/>
</dbReference>
<evidence type="ECO:0000256" key="5">
    <source>
        <dbReference type="ARBA" id="ARBA00023125"/>
    </source>
</evidence>
<protein>
    <recommendedName>
        <fullName evidence="7">HTH-type transcriptional regulatory protein TyrR</fullName>
    </recommendedName>
</protein>
<evidence type="ECO:0000256" key="2">
    <source>
        <dbReference type="ARBA" id="ARBA00022797"/>
    </source>
</evidence>
<dbReference type="GO" id="GO:0006355">
    <property type="term" value="P:regulation of DNA-templated transcription"/>
    <property type="evidence" value="ECO:0007669"/>
    <property type="project" value="InterPro"/>
</dbReference>
<dbReference type="PROSITE" id="PS00676">
    <property type="entry name" value="SIGMA54_INTERACT_2"/>
    <property type="match status" value="1"/>
</dbReference>
<evidence type="ECO:0000313" key="11">
    <source>
        <dbReference type="EMBL" id="ALS25140.1"/>
    </source>
</evidence>
<evidence type="ECO:0000259" key="8">
    <source>
        <dbReference type="PROSITE" id="PS50045"/>
    </source>
</evidence>
<feature type="domain" description="PAS" evidence="9">
    <location>
        <begin position="12"/>
        <end position="57"/>
    </location>
</feature>
<evidence type="ECO:0000256" key="4">
    <source>
        <dbReference type="ARBA" id="ARBA00023015"/>
    </source>
</evidence>
<dbReference type="RefSeq" id="WP_062410573.1">
    <property type="nucleotide sequence ID" value="NZ_CP013652.1"/>
</dbReference>
<dbReference type="CDD" id="cd00009">
    <property type="entry name" value="AAA"/>
    <property type="match status" value="1"/>
</dbReference>
<evidence type="ECO:0000259" key="9">
    <source>
        <dbReference type="PROSITE" id="PS50112"/>
    </source>
</evidence>
<keyword evidence="4" id="KW-0805">Transcription regulation</keyword>
<dbReference type="PANTHER" id="PTHR32071:SF57">
    <property type="entry name" value="C4-DICARBOXYLATE TRANSPORT TRANSCRIPTIONAL REGULATORY PROTEIN DCTD"/>
    <property type="match status" value="1"/>
</dbReference>
<dbReference type="InterPro" id="IPR013767">
    <property type="entry name" value="PAS_fold"/>
</dbReference>
<dbReference type="Proteomes" id="UP000061660">
    <property type="component" value="Chromosome"/>
</dbReference>
<dbReference type="InterPro" id="IPR025944">
    <property type="entry name" value="Sigma_54_int_dom_CS"/>
</dbReference>
<evidence type="ECO:0000256" key="1">
    <source>
        <dbReference type="ARBA" id="ARBA00022741"/>
    </source>
</evidence>
<dbReference type="PATRIC" id="fig|162209.4.peg.5151"/>
<dbReference type="PANTHER" id="PTHR32071">
    <property type="entry name" value="TRANSCRIPTIONAL REGULATORY PROTEIN"/>
    <property type="match status" value="1"/>
</dbReference>
<dbReference type="InterPro" id="IPR030828">
    <property type="entry name" value="HTH_TyrR"/>
</dbReference>
<dbReference type="GO" id="GO:0003677">
    <property type="term" value="F:DNA binding"/>
    <property type="evidence" value="ECO:0007669"/>
    <property type="project" value="UniProtKB-KW"/>
</dbReference>
<dbReference type="OrthoDB" id="9771372at2"/>
<dbReference type="SMART" id="SM00382">
    <property type="entry name" value="AAA"/>
    <property type="match status" value="1"/>
</dbReference>
<dbReference type="Pfam" id="PF00989">
    <property type="entry name" value="PAS"/>
    <property type="match status" value="1"/>
</dbReference>
<dbReference type="AlphaFoldDB" id="A0A0U2W9H2"/>
<dbReference type="InterPro" id="IPR035965">
    <property type="entry name" value="PAS-like_dom_sf"/>
</dbReference>
<evidence type="ECO:0000313" key="12">
    <source>
        <dbReference type="Proteomes" id="UP000061660"/>
    </source>
</evidence>
<sequence>MEMDASSLPSARESEWHTIINALFDGIWVADGDGRTVLVNKAYEKLTGIRIDDVIGQRAQDLVEAGVLSQSAIPGVMETLQTVTIINKVNGKRLLVTGVPVLNDEGELWRIVCSVRDITNLAELQQEIERKSALIKHYETELLKLQQIDNGPVIRSPHMIRLFESAKHVAATSSTVLILGESGVGKEVLAKWIHQMSQRVNQPYMTVNCSAIPENLIESELFGYEKGAFTGAQPTGKAGLFEMAHKGTIFLDEIGELPFAMQSKLLRVLQEKEIRRIGSGKPVPVDVRVIAATNRSLEKMVAEGTFREDLYYRINVIPFTIPPLRERKEDIPILAAHFLNEFNQIYDRDAEIGPVVLNRLMGYHWPGNVRQLKNIIERMIVLSKSKEITADDLPEFLGTAPVLQQDRDTIVPLRQARMEFEKNLIIQALKKSKSIRQTAQLLELDHSTLIRKIQQQDIDPESFLGREWSI</sequence>
<evidence type="ECO:0000256" key="6">
    <source>
        <dbReference type="ARBA" id="ARBA00023163"/>
    </source>
</evidence>
<accession>A0A0U2W9H2</accession>
<dbReference type="Gene3D" id="1.10.8.60">
    <property type="match status" value="1"/>
</dbReference>
<dbReference type="Gene3D" id="3.30.450.20">
    <property type="entry name" value="PAS domain"/>
    <property type="match status" value="1"/>
</dbReference>
<dbReference type="FunFam" id="3.40.50.300:FF:000006">
    <property type="entry name" value="DNA-binding transcriptional regulator NtrC"/>
    <property type="match status" value="1"/>
</dbReference>
<reference evidence="11 12" key="2">
    <citation type="journal article" date="2016" name="Genome Announc.">
        <title>Complete Genome Sequences of Two Interactive Moderate Thermophiles, Paenibacillus napthalenovorans 32O-Y and Paenibacillus sp. 32O-W.</title>
        <authorList>
            <person name="Butler R.R.III."/>
            <person name="Wang J."/>
            <person name="Stark B.C."/>
            <person name="Pombert J.F."/>
        </authorList>
    </citation>
    <scope>NUCLEOTIDE SEQUENCE [LARGE SCALE GENOMIC DNA]</scope>
    <source>
        <strain evidence="11 12">32O-Y</strain>
    </source>
</reference>
<name>A0A0U2W9H2_9BACL</name>
<dbReference type="PROSITE" id="PS00675">
    <property type="entry name" value="SIGMA54_INTERACT_1"/>
    <property type="match status" value="1"/>
</dbReference>
<dbReference type="InterPro" id="IPR025943">
    <property type="entry name" value="Sigma_54_int_dom_ATP-bd_2"/>
</dbReference>
<feature type="domain" description="Sigma-54 factor interaction" evidence="8">
    <location>
        <begin position="152"/>
        <end position="381"/>
    </location>
</feature>
<dbReference type="PROSITE" id="PS50045">
    <property type="entry name" value="SIGMA54_INTERACT_4"/>
    <property type="match status" value="1"/>
</dbReference>
<dbReference type="CDD" id="cd00130">
    <property type="entry name" value="PAS"/>
    <property type="match status" value="1"/>
</dbReference>
<dbReference type="InterPro" id="IPR002078">
    <property type="entry name" value="Sigma_54_int"/>
</dbReference>
<feature type="domain" description="PAC" evidence="10">
    <location>
        <begin position="79"/>
        <end position="130"/>
    </location>
</feature>
<dbReference type="Gene3D" id="3.40.50.300">
    <property type="entry name" value="P-loop containing nucleotide triphosphate hydrolases"/>
    <property type="match status" value="1"/>
</dbReference>
<evidence type="ECO:0000259" key="10">
    <source>
        <dbReference type="PROSITE" id="PS50113"/>
    </source>
</evidence>
<evidence type="ECO:0000256" key="3">
    <source>
        <dbReference type="ARBA" id="ARBA00022840"/>
    </source>
</evidence>
<dbReference type="SMART" id="SM00091">
    <property type="entry name" value="PAS"/>
    <property type="match status" value="1"/>
</dbReference>
<dbReference type="InterPro" id="IPR000700">
    <property type="entry name" value="PAS-assoc_C"/>
</dbReference>
<dbReference type="EMBL" id="CP013652">
    <property type="protein sequence ID" value="ALS25140.1"/>
    <property type="molecule type" value="Genomic_DNA"/>
</dbReference>
<dbReference type="KEGG" id="pnp:IJ22_48780"/>
<dbReference type="Pfam" id="PF18024">
    <property type="entry name" value="HTH_50"/>
    <property type="match status" value="1"/>
</dbReference>
<dbReference type="PROSITE" id="PS00688">
    <property type="entry name" value="SIGMA54_INTERACT_3"/>
    <property type="match status" value="1"/>
</dbReference>
<dbReference type="SUPFAM" id="SSF46689">
    <property type="entry name" value="Homeodomain-like"/>
    <property type="match status" value="1"/>
</dbReference>
<dbReference type="SUPFAM" id="SSF52540">
    <property type="entry name" value="P-loop containing nucleoside triphosphate hydrolases"/>
    <property type="match status" value="1"/>
</dbReference>
<evidence type="ECO:0000256" key="7">
    <source>
        <dbReference type="ARBA" id="ARBA00029500"/>
    </source>
</evidence>